<evidence type="ECO:0000313" key="2">
    <source>
        <dbReference type="EMBL" id="PJJ48063.1"/>
    </source>
</evidence>
<dbReference type="AlphaFoldDB" id="A0A2M9AQZ8"/>
<name>A0A2M9AQZ8_9BACT</name>
<keyword evidence="1" id="KW-0812">Transmembrane</keyword>
<sequence>MLQPLKRLLKGLFIIGGVVLGFLGFVVSTSLGLECFSRRDVAGKVTAARIRRVRPGMSVAQVVQILGRPYTMLSVKGSGTHTLNVRCNDQEGSYAAAVTDTLDIAAWMRRATADSVVHICDVGDARAHDRNSTLTYTRPVAWAGRYPMLWVHFDSSAHVSAVYAKVYKPYSLLDDDVIYSLSPPSEWNSKVDHLGSTFD</sequence>
<protein>
    <submittedName>
        <fullName evidence="2">Uncharacterized protein</fullName>
    </submittedName>
</protein>
<feature type="transmembrane region" description="Helical" evidence="1">
    <location>
        <begin position="12"/>
        <end position="33"/>
    </location>
</feature>
<keyword evidence="3" id="KW-1185">Reference proteome</keyword>
<organism evidence="2 3">
    <name type="scientific">Hymenobacter chitinivorans DSM 11115</name>
    <dbReference type="NCBI Taxonomy" id="1121954"/>
    <lineage>
        <taxon>Bacteria</taxon>
        <taxon>Pseudomonadati</taxon>
        <taxon>Bacteroidota</taxon>
        <taxon>Cytophagia</taxon>
        <taxon>Cytophagales</taxon>
        <taxon>Hymenobacteraceae</taxon>
        <taxon>Hymenobacter</taxon>
    </lineage>
</organism>
<accession>A0A2M9AQZ8</accession>
<dbReference type="OrthoDB" id="1453100at2"/>
<dbReference type="Proteomes" id="UP000228535">
    <property type="component" value="Unassembled WGS sequence"/>
</dbReference>
<reference evidence="2 3" key="1">
    <citation type="submission" date="2017-11" db="EMBL/GenBank/DDBJ databases">
        <title>Genomic Encyclopedia of Archaeal and Bacterial Type Strains, Phase II (KMG-II): From Individual Species to Whole Genera.</title>
        <authorList>
            <person name="Goeker M."/>
        </authorList>
    </citation>
    <scope>NUCLEOTIDE SEQUENCE [LARGE SCALE GENOMIC DNA]</scope>
    <source>
        <strain evidence="2 3">DSM 11115</strain>
    </source>
</reference>
<evidence type="ECO:0000256" key="1">
    <source>
        <dbReference type="SAM" id="Phobius"/>
    </source>
</evidence>
<keyword evidence="1" id="KW-1133">Transmembrane helix</keyword>
<dbReference type="EMBL" id="PGFA01000005">
    <property type="protein sequence ID" value="PJJ48063.1"/>
    <property type="molecule type" value="Genomic_DNA"/>
</dbReference>
<keyword evidence="1" id="KW-0472">Membrane</keyword>
<comment type="caution">
    <text evidence="2">The sequence shown here is derived from an EMBL/GenBank/DDBJ whole genome shotgun (WGS) entry which is preliminary data.</text>
</comment>
<proteinExistence type="predicted"/>
<gene>
    <name evidence="2" type="ORF">CLV45_4756</name>
</gene>
<evidence type="ECO:0000313" key="3">
    <source>
        <dbReference type="Proteomes" id="UP000228535"/>
    </source>
</evidence>
<dbReference type="RefSeq" id="WP_100338972.1">
    <property type="nucleotide sequence ID" value="NZ_PGFA01000005.1"/>
</dbReference>